<dbReference type="EMBL" id="AMGV01000010">
    <property type="protein sequence ID" value="KEF54357.1"/>
    <property type="molecule type" value="Genomic_DNA"/>
</dbReference>
<dbReference type="GeneID" id="25284432"/>
<dbReference type="OrthoDB" id="193467at2759"/>
<dbReference type="STRING" id="1182545.A0A072P3T0"/>
<name>A0A072P3T0_9EURO</name>
<dbReference type="Proteomes" id="UP000027920">
    <property type="component" value="Unassembled WGS sequence"/>
</dbReference>
<evidence type="ECO:0000256" key="1">
    <source>
        <dbReference type="SAM" id="MobiDB-lite"/>
    </source>
</evidence>
<gene>
    <name evidence="2" type="ORF">A1O9_09523</name>
</gene>
<feature type="compositionally biased region" description="Low complexity" evidence="1">
    <location>
        <begin position="15"/>
        <end position="37"/>
    </location>
</feature>
<comment type="caution">
    <text evidence="2">The sequence shown here is derived from an EMBL/GenBank/DDBJ whole genome shotgun (WGS) entry which is preliminary data.</text>
</comment>
<protein>
    <recommendedName>
        <fullName evidence="4">Tafazzin</fullName>
    </recommendedName>
</protein>
<keyword evidence="3" id="KW-1185">Reference proteome</keyword>
<evidence type="ECO:0000313" key="3">
    <source>
        <dbReference type="Proteomes" id="UP000027920"/>
    </source>
</evidence>
<dbReference type="RefSeq" id="XP_013256947.1">
    <property type="nucleotide sequence ID" value="XM_013401493.1"/>
</dbReference>
<sequence>MPKKYQQKSLQIKPQSSSPHTLALSSSSSTSSHQDPAQRTVNDLIRDSRRQQLRNEQQRSLPVAVATATSGSVPPSVRAVLDLPPPPPPPEPRAGRIHAGGSIPAPGHSGPARLRRIPGPPPPRSWLTHSIYAPAKYKRGSSGEHENDGRRLQVRSSILPAGSFPPEKSLQHLALKNIASNWAWHVEYEREYLGNLPSSLKETLLSYLAIYNEVGSPSLNPLRVLFLDGDHQIQEDRGEVQRLDCGNGIGLWTSLKGLEKELFTKTTPKRASGSSELSTTVSATPDTWDADDDSDDLPKTSPAVVPRVIHTFQNLKHLSLSISPGNTQAASWTTLLAVTAELGTLSSLSLAYWPQPTFTPNAASTRAVVHVPGARPVVYGGTNMYTSLDNDWREAAGILRSLSRALYCLTWLDLTGCGDWWEALLWTSPTSGEPSENIGAEWNGGWRGVEKLVLHPGWRPIPPPPAPLFHVVSDANEPSWDIEYEQLLYRFRKEEERLAEMLDTAKSVEAHLRTVRKSSGGRWINVDPGADLSC</sequence>
<evidence type="ECO:0000313" key="2">
    <source>
        <dbReference type="EMBL" id="KEF54357.1"/>
    </source>
</evidence>
<feature type="region of interest" description="Disordered" evidence="1">
    <location>
        <begin position="1"/>
        <end position="128"/>
    </location>
</feature>
<dbReference type="VEuPathDB" id="FungiDB:A1O9_09523"/>
<reference evidence="2 3" key="1">
    <citation type="submission" date="2013-03" db="EMBL/GenBank/DDBJ databases">
        <title>The Genome Sequence of Exophiala aquamarina CBS 119918.</title>
        <authorList>
            <consortium name="The Broad Institute Genomics Platform"/>
            <person name="Cuomo C."/>
            <person name="de Hoog S."/>
            <person name="Gorbushina A."/>
            <person name="Walker B."/>
            <person name="Young S.K."/>
            <person name="Zeng Q."/>
            <person name="Gargeya S."/>
            <person name="Fitzgerald M."/>
            <person name="Haas B."/>
            <person name="Abouelleil A."/>
            <person name="Allen A.W."/>
            <person name="Alvarado L."/>
            <person name="Arachchi H.M."/>
            <person name="Berlin A.M."/>
            <person name="Chapman S.B."/>
            <person name="Gainer-Dewar J."/>
            <person name="Goldberg J."/>
            <person name="Griggs A."/>
            <person name="Gujja S."/>
            <person name="Hansen M."/>
            <person name="Howarth C."/>
            <person name="Imamovic A."/>
            <person name="Ireland A."/>
            <person name="Larimer J."/>
            <person name="McCowan C."/>
            <person name="Murphy C."/>
            <person name="Pearson M."/>
            <person name="Poon T.W."/>
            <person name="Priest M."/>
            <person name="Roberts A."/>
            <person name="Saif S."/>
            <person name="Shea T."/>
            <person name="Sisk P."/>
            <person name="Sykes S."/>
            <person name="Wortman J."/>
            <person name="Nusbaum C."/>
            <person name="Birren B."/>
        </authorList>
    </citation>
    <scope>NUCLEOTIDE SEQUENCE [LARGE SCALE GENOMIC DNA]</scope>
    <source>
        <strain evidence="2 3">CBS 119918</strain>
    </source>
</reference>
<accession>A0A072P3T0</accession>
<dbReference type="HOGENOM" id="CLU_032824_0_0_1"/>
<feature type="compositionally biased region" description="Pro residues" evidence="1">
    <location>
        <begin position="83"/>
        <end position="92"/>
    </location>
</feature>
<feature type="region of interest" description="Disordered" evidence="1">
    <location>
        <begin position="265"/>
        <end position="297"/>
    </location>
</feature>
<proteinExistence type="predicted"/>
<organism evidence="2 3">
    <name type="scientific">Exophiala aquamarina CBS 119918</name>
    <dbReference type="NCBI Taxonomy" id="1182545"/>
    <lineage>
        <taxon>Eukaryota</taxon>
        <taxon>Fungi</taxon>
        <taxon>Dikarya</taxon>
        <taxon>Ascomycota</taxon>
        <taxon>Pezizomycotina</taxon>
        <taxon>Eurotiomycetes</taxon>
        <taxon>Chaetothyriomycetidae</taxon>
        <taxon>Chaetothyriales</taxon>
        <taxon>Herpotrichiellaceae</taxon>
        <taxon>Exophiala</taxon>
    </lineage>
</organism>
<feature type="compositionally biased region" description="Polar residues" evidence="1">
    <location>
        <begin position="272"/>
        <end position="281"/>
    </location>
</feature>
<dbReference type="AlphaFoldDB" id="A0A072P3T0"/>
<evidence type="ECO:0008006" key="4">
    <source>
        <dbReference type="Google" id="ProtNLM"/>
    </source>
</evidence>